<protein>
    <submittedName>
        <fullName evidence="1">Uncharacterized protein</fullName>
    </submittedName>
</protein>
<dbReference type="RefSeq" id="WP_120260356.1">
    <property type="nucleotide sequence ID" value="NZ_RAPY01000003.1"/>
</dbReference>
<dbReference type="EMBL" id="RAPY01000003">
    <property type="protein sequence ID" value="RKE49523.1"/>
    <property type="molecule type" value="Genomic_DNA"/>
</dbReference>
<reference evidence="1 2" key="1">
    <citation type="submission" date="2018-09" db="EMBL/GenBank/DDBJ databases">
        <title>Genomic Encyclopedia of Type Strains, Phase III (KMG-III): the genomes of soil and plant-associated and newly described type strains.</title>
        <authorList>
            <person name="Whitman W."/>
        </authorList>
    </citation>
    <scope>NUCLEOTIDE SEQUENCE [LARGE SCALE GENOMIC DNA]</scope>
    <source>
        <strain evidence="1 2">CECT 7938</strain>
    </source>
</reference>
<gene>
    <name evidence="1" type="ORF">DFQ12_3642</name>
</gene>
<dbReference type="Proteomes" id="UP000286246">
    <property type="component" value="Unassembled WGS sequence"/>
</dbReference>
<name>A0A420AYP6_SPHD1</name>
<proteinExistence type="predicted"/>
<comment type="caution">
    <text evidence="1">The sequence shown here is derived from an EMBL/GenBank/DDBJ whole genome shotgun (WGS) entry which is preliminary data.</text>
</comment>
<accession>A0A420AYP6</accession>
<evidence type="ECO:0000313" key="2">
    <source>
        <dbReference type="Proteomes" id="UP000286246"/>
    </source>
</evidence>
<dbReference type="OrthoDB" id="702709at2"/>
<organism evidence="1 2">
    <name type="scientific">Sphingobacterium detergens</name>
    <dbReference type="NCBI Taxonomy" id="1145106"/>
    <lineage>
        <taxon>Bacteria</taxon>
        <taxon>Pseudomonadati</taxon>
        <taxon>Bacteroidota</taxon>
        <taxon>Sphingobacteriia</taxon>
        <taxon>Sphingobacteriales</taxon>
        <taxon>Sphingobacteriaceae</taxon>
        <taxon>Sphingobacterium</taxon>
    </lineage>
</organism>
<dbReference type="AlphaFoldDB" id="A0A420AYP6"/>
<evidence type="ECO:0000313" key="1">
    <source>
        <dbReference type="EMBL" id="RKE49523.1"/>
    </source>
</evidence>
<sequence>MKNTQKKLKAKHFRYLSKKYIEDPLKYLIEFFENETDISSWLADLNMLINAASNSKMNPPNSSFGYLTKKLIEQVELAYVIFRKCKLKKIKQPLKFNKCDSDYWNYKLAADSSVSNIESPTGGIRRFFSYQSLQKWYKILDDLWISLGDRDNGFLGNNGNEILAIKEFIMLLAISLEKIYEDGTLLSTPETHEEENVNNEIPENLTAEASTSKKINILPTEIEKSPHQMKTIQKIKNILGGEDLHDWQAFINGLYVSAEKNFKNWDKAFEVYIPESRFWLFTQSITLLDILYEEIFGFVDRDAEMTLTPHQEVSSYYLFRDKNRTGNFTALSLLETSYPEYHLIKMLFTYPIVDWRDNITDLIQRGFILDKGNLYYGELDIREFLFNFQKLIELCYLLANKDEIIFTKSIA</sequence>
<keyword evidence="2" id="KW-1185">Reference proteome</keyword>